<name>D2VLX7_NAEGR</name>
<proteinExistence type="predicted"/>
<dbReference type="VEuPathDB" id="AmoebaDB:NAEGRDRAFT_69935"/>
<feature type="compositionally biased region" description="Polar residues" evidence="1">
    <location>
        <begin position="204"/>
        <end position="217"/>
    </location>
</feature>
<evidence type="ECO:0000313" key="3">
    <source>
        <dbReference type="Proteomes" id="UP000006671"/>
    </source>
</evidence>
<dbReference type="InParanoid" id="D2VLX7"/>
<evidence type="ECO:0000313" key="2">
    <source>
        <dbReference type="EMBL" id="EFC42220.1"/>
    </source>
</evidence>
<dbReference type="EMBL" id="GG738881">
    <property type="protein sequence ID" value="EFC42220.1"/>
    <property type="molecule type" value="Genomic_DNA"/>
</dbReference>
<feature type="compositionally biased region" description="Low complexity" evidence="1">
    <location>
        <begin position="236"/>
        <end position="256"/>
    </location>
</feature>
<feature type="region of interest" description="Disordered" evidence="1">
    <location>
        <begin position="204"/>
        <end position="256"/>
    </location>
</feature>
<protein>
    <submittedName>
        <fullName evidence="2">Predicted protein</fullName>
    </submittedName>
</protein>
<sequence length="277" mass="30543">MYTHKNDVVGSLNVTGGAAYPYWVALSTKGVLNSDGSVINPASFSDKRALNEVIGLNRAILEELALSSIISISTNTYYPRTVEMKNNAFINTPLQKPTFQTNSPLYLLARYWDIDYNYIMQEKAKMYNWQFIDWSYANLGSHIINEIVASNLTYYFNNATNLDFKLRCNQNITLIGKGVALANNDIAPDIGAFESNCNAVTPLPSTTKPLSSTKPLQSTTKPSTSSAPTGQSTLITPTSSSRKPSSSGGRVNSSNNLRPSSSAWWFLIVLLIFVFHQ</sequence>
<accession>D2VLX7</accession>
<reference evidence="2 3" key="1">
    <citation type="journal article" date="2010" name="Cell">
        <title>The genome of Naegleria gruberi illuminates early eukaryotic versatility.</title>
        <authorList>
            <person name="Fritz-Laylin L.K."/>
            <person name="Prochnik S.E."/>
            <person name="Ginger M.L."/>
            <person name="Dacks J.B."/>
            <person name="Carpenter M.L."/>
            <person name="Field M.C."/>
            <person name="Kuo A."/>
            <person name="Paredez A."/>
            <person name="Chapman J."/>
            <person name="Pham J."/>
            <person name="Shu S."/>
            <person name="Neupane R."/>
            <person name="Cipriano M."/>
            <person name="Mancuso J."/>
            <person name="Tu H."/>
            <person name="Salamov A."/>
            <person name="Lindquist E."/>
            <person name="Shapiro H."/>
            <person name="Lucas S."/>
            <person name="Grigoriev I.V."/>
            <person name="Cande W.Z."/>
            <person name="Fulton C."/>
            <person name="Rokhsar D.S."/>
            <person name="Dawson S.C."/>
        </authorList>
    </citation>
    <scope>NUCLEOTIDE SEQUENCE [LARGE SCALE GENOMIC DNA]</scope>
    <source>
        <strain evidence="2 3">NEG-M</strain>
    </source>
</reference>
<dbReference type="Proteomes" id="UP000006671">
    <property type="component" value="Unassembled WGS sequence"/>
</dbReference>
<dbReference type="GeneID" id="8855723"/>
<keyword evidence="3" id="KW-1185">Reference proteome</keyword>
<feature type="compositionally biased region" description="Low complexity" evidence="1">
    <location>
        <begin position="218"/>
        <end position="229"/>
    </location>
</feature>
<organism evidence="3">
    <name type="scientific">Naegleria gruberi</name>
    <name type="common">Amoeba</name>
    <dbReference type="NCBI Taxonomy" id="5762"/>
    <lineage>
        <taxon>Eukaryota</taxon>
        <taxon>Discoba</taxon>
        <taxon>Heterolobosea</taxon>
        <taxon>Tetramitia</taxon>
        <taxon>Eutetramitia</taxon>
        <taxon>Vahlkampfiidae</taxon>
        <taxon>Naegleria</taxon>
    </lineage>
</organism>
<dbReference type="RefSeq" id="XP_002674964.1">
    <property type="nucleotide sequence ID" value="XM_002674918.1"/>
</dbReference>
<dbReference type="KEGG" id="ngr:NAEGRDRAFT_69935"/>
<gene>
    <name evidence="2" type="ORF">NAEGRDRAFT_69935</name>
</gene>
<dbReference type="AlphaFoldDB" id="D2VLX7"/>
<evidence type="ECO:0000256" key="1">
    <source>
        <dbReference type="SAM" id="MobiDB-lite"/>
    </source>
</evidence>